<dbReference type="SUPFAM" id="SSF52540">
    <property type="entry name" value="P-loop containing nucleoside triphosphate hydrolases"/>
    <property type="match status" value="1"/>
</dbReference>
<dbReference type="InterPro" id="IPR006935">
    <property type="entry name" value="Helicase/UvrB_N"/>
</dbReference>
<sequence length="282" mass="32016">MACTIKCDLEQTIRTLSNVDHPYRQKIDMDFSGRVEVLAKEQLLNGQGFNLTSVKEQLIICVFRFDSIRSNKKDGRKVYQQNSQLAQFEPYFENLETLIEDVDNTALIQVLNQLSPVVVVDESHNAQSDLSVEMLNNLNPSFVLDLTATPKANSNIISYVDARELKKENMVKLPVVVYNRNSKQEVVIDAIQLRGNLEKQAIEEEQRTGKYICPIVLFQAQPKGREDNATFEKLKEELIGHGIPNEQIAIKTSNVNEIKGIDLMSKDCEIRYIITVNALKEG</sequence>
<evidence type="ECO:0000313" key="2">
    <source>
        <dbReference type="EMBL" id="OLS01960.1"/>
    </source>
</evidence>
<dbReference type="AlphaFoldDB" id="A0A1U7M3Y8"/>
<dbReference type="Proteomes" id="UP000186112">
    <property type="component" value="Unassembled WGS sequence"/>
</dbReference>
<evidence type="ECO:0000259" key="1">
    <source>
        <dbReference type="Pfam" id="PF04851"/>
    </source>
</evidence>
<organism evidence="2 3">
    <name type="scientific">Tissierella creatinophila DSM 6911</name>
    <dbReference type="NCBI Taxonomy" id="1123403"/>
    <lineage>
        <taxon>Bacteria</taxon>
        <taxon>Bacillati</taxon>
        <taxon>Bacillota</taxon>
        <taxon>Tissierellia</taxon>
        <taxon>Tissierellales</taxon>
        <taxon>Tissierellaceae</taxon>
        <taxon>Tissierella</taxon>
    </lineage>
</organism>
<dbReference type="Gene3D" id="3.40.50.300">
    <property type="entry name" value="P-loop containing nucleotide triphosphate hydrolases"/>
    <property type="match status" value="1"/>
</dbReference>
<dbReference type="InterPro" id="IPR027417">
    <property type="entry name" value="P-loop_NTPase"/>
</dbReference>
<accession>A0A1U7M3Y8</accession>
<dbReference type="Pfam" id="PF04851">
    <property type="entry name" value="ResIII"/>
    <property type="match status" value="1"/>
</dbReference>
<keyword evidence="3" id="KW-1185">Reference proteome</keyword>
<dbReference type="GO" id="GO:0005524">
    <property type="term" value="F:ATP binding"/>
    <property type="evidence" value="ECO:0007669"/>
    <property type="project" value="InterPro"/>
</dbReference>
<protein>
    <submittedName>
        <fullName evidence="2">Type III restriction enzyme, res subunit</fullName>
    </submittedName>
</protein>
<evidence type="ECO:0000313" key="3">
    <source>
        <dbReference type="Proteomes" id="UP000186112"/>
    </source>
</evidence>
<dbReference type="RefSeq" id="WP_075727809.1">
    <property type="nucleotide sequence ID" value="NZ_LTDM01000053.1"/>
</dbReference>
<gene>
    <name evidence="2" type="ORF">TICRE_21020</name>
</gene>
<comment type="caution">
    <text evidence="2">The sequence shown here is derived from an EMBL/GenBank/DDBJ whole genome shotgun (WGS) entry which is preliminary data.</text>
</comment>
<dbReference type="GO" id="GO:0016787">
    <property type="term" value="F:hydrolase activity"/>
    <property type="evidence" value="ECO:0007669"/>
    <property type="project" value="InterPro"/>
</dbReference>
<dbReference type="GO" id="GO:0003677">
    <property type="term" value="F:DNA binding"/>
    <property type="evidence" value="ECO:0007669"/>
    <property type="project" value="InterPro"/>
</dbReference>
<name>A0A1U7M3Y8_TISCR</name>
<proteinExistence type="predicted"/>
<dbReference type="EMBL" id="LTDM01000053">
    <property type="protein sequence ID" value="OLS01960.1"/>
    <property type="molecule type" value="Genomic_DNA"/>
</dbReference>
<feature type="domain" description="Helicase/UvrB N-terminal" evidence="1">
    <location>
        <begin position="64"/>
        <end position="151"/>
    </location>
</feature>
<reference evidence="2 3" key="1">
    <citation type="submission" date="2016-02" db="EMBL/GenBank/DDBJ databases">
        <title>Genome sequence of Tissierella creatinophila DSM 6911.</title>
        <authorList>
            <person name="Poehlein A."/>
            <person name="Daniel R."/>
        </authorList>
    </citation>
    <scope>NUCLEOTIDE SEQUENCE [LARGE SCALE GENOMIC DNA]</scope>
    <source>
        <strain evidence="2 3">DSM 6911</strain>
    </source>
</reference>